<dbReference type="GO" id="GO:0005874">
    <property type="term" value="C:microtubule"/>
    <property type="evidence" value="ECO:0007669"/>
    <property type="project" value="UniProtKB-KW"/>
</dbReference>
<dbReference type="InterPro" id="IPR036961">
    <property type="entry name" value="Kinesin_motor_dom_sf"/>
</dbReference>
<dbReference type="AlphaFoldDB" id="A0A391NNY9"/>
<keyword evidence="3" id="KW-0493">Microtubule</keyword>
<dbReference type="Proteomes" id="UP000265618">
    <property type="component" value="Unassembled WGS sequence"/>
</dbReference>
<evidence type="ECO:0000256" key="4">
    <source>
        <dbReference type="ARBA" id="ARBA00023175"/>
    </source>
</evidence>
<evidence type="ECO:0000313" key="9">
    <source>
        <dbReference type="Proteomes" id="UP000265618"/>
    </source>
</evidence>
<comment type="similarity">
    <text evidence="6">Belongs to the TRAFAC class myosin-kinesin ATPase superfamily. Kinesin family.</text>
</comment>
<dbReference type="GO" id="GO:0007019">
    <property type="term" value="P:microtubule depolymerization"/>
    <property type="evidence" value="ECO:0007669"/>
    <property type="project" value="TreeGrafter"/>
</dbReference>
<reference evidence="8 9" key="1">
    <citation type="journal article" date="2018" name="PLoS ONE">
        <title>The draft genome of Kipferlia bialata reveals reductive genome evolution in fornicate parasites.</title>
        <authorList>
            <person name="Tanifuji G."/>
            <person name="Takabayashi S."/>
            <person name="Kume K."/>
            <person name="Takagi M."/>
            <person name="Nakayama T."/>
            <person name="Kamikawa R."/>
            <person name="Inagaki Y."/>
            <person name="Hashimoto T."/>
        </authorList>
    </citation>
    <scope>NUCLEOTIDE SEQUENCE [LARGE SCALE GENOMIC DNA]</scope>
    <source>
        <strain evidence="8">NY0173</strain>
    </source>
</reference>
<feature type="domain" description="Kinesin motor" evidence="7">
    <location>
        <begin position="1"/>
        <end position="48"/>
    </location>
</feature>
<evidence type="ECO:0000256" key="1">
    <source>
        <dbReference type="ARBA" id="ARBA00004245"/>
    </source>
</evidence>
<dbReference type="GO" id="GO:0005524">
    <property type="term" value="F:ATP binding"/>
    <property type="evidence" value="ECO:0007669"/>
    <property type="project" value="InterPro"/>
</dbReference>
<sequence length="48" mass="5545">IRVVIRKRPMNKKEIANRERDIVTADAWCQATVHEPKTKVDLLSTLSL</sequence>
<evidence type="ECO:0000256" key="5">
    <source>
        <dbReference type="ARBA" id="ARBA00023212"/>
    </source>
</evidence>
<gene>
    <name evidence="8" type="ORF">KIPB_009155</name>
</gene>
<keyword evidence="5" id="KW-0206">Cytoskeleton</keyword>
<proteinExistence type="inferred from homology"/>
<dbReference type="GO" id="GO:0008017">
    <property type="term" value="F:microtubule binding"/>
    <property type="evidence" value="ECO:0007669"/>
    <property type="project" value="InterPro"/>
</dbReference>
<dbReference type="InterPro" id="IPR001752">
    <property type="entry name" value="Kinesin_motor_dom"/>
</dbReference>
<evidence type="ECO:0000256" key="6">
    <source>
        <dbReference type="PROSITE-ProRule" id="PRU00283"/>
    </source>
</evidence>
<keyword evidence="9" id="KW-1185">Reference proteome</keyword>
<evidence type="ECO:0000256" key="3">
    <source>
        <dbReference type="ARBA" id="ARBA00022701"/>
    </source>
</evidence>
<feature type="non-terminal residue" evidence="8">
    <location>
        <position position="1"/>
    </location>
</feature>
<comment type="caution">
    <text evidence="8">The sequence shown here is derived from an EMBL/GenBank/DDBJ whole genome shotgun (WGS) entry which is preliminary data.</text>
</comment>
<accession>A0A391NNY9</accession>
<comment type="subcellular location">
    <subcellularLocation>
        <location evidence="1">Cytoplasm</location>
        <location evidence="1">Cytoskeleton</location>
    </subcellularLocation>
</comment>
<keyword evidence="2" id="KW-0963">Cytoplasm</keyword>
<organism evidence="8 9">
    <name type="scientific">Kipferlia bialata</name>
    <dbReference type="NCBI Taxonomy" id="797122"/>
    <lineage>
        <taxon>Eukaryota</taxon>
        <taxon>Metamonada</taxon>
        <taxon>Carpediemonas-like organisms</taxon>
        <taxon>Kipferlia</taxon>
    </lineage>
</organism>
<dbReference type="PROSITE" id="PS50067">
    <property type="entry name" value="KINESIN_MOTOR_2"/>
    <property type="match status" value="1"/>
</dbReference>
<dbReference type="PANTHER" id="PTHR47971:SF8">
    <property type="entry name" value="KINESIN-LIKE PROTEIN"/>
    <property type="match status" value="1"/>
</dbReference>
<name>A0A391NNY9_9EUKA</name>
<evidence type="ECO:0000259" key="7">
    <source>
        <dbReference type="PROSITE" id="PS50067"/>
    </source>
</evidence>
<dbReference type="PANTHER" id="PTHR47971">
    <property type="entry name" value="KINESIN-RELATED PROTEIN 6"/>
    <property type="match status" value="1"/>
</dbReference>
<dbReference type="GO" id="GO:0007018">
    <property type="term" value="P:microtubule-based movement"/>
    <property type="evidence" value="ECO:0007669"/>
    <property type="project" value="InterPro"/>
</dbReference>
<dbReference type="InterPro" id="IPR027640">
    <property type="entry name" value="Kinesin-like_fam"/>
</dbReference>
<protein>
    <recommendedName>
        <fullName evidence="7">Kinesin motor domain-containing protein</fullName>
    </recommendedName>
</protein>
<dbReference type="OrthoDB" id="3176171at2759"/>
<dbReference type="Gene3D" id="3.40.850.10">
    <property type="entry name" value="Kinesin motor domain"/>
    <property type="match status" value="1"/>
</dbReference>
<evidence type="ECO:0000256" key="2">
    <source>
        <dbReference type="ARBA" id="ARBA00022490"/>
    </source>
</evidence>
<dbReference type="EMBL" id="BDIP01003025">
    <property type="protein sequence ID" value="GCA63307.1"/>
    <property type="molecule type" value="Genomic_DNA"/>
</dbReference>
<dbReference type="GO" id="GO:0003777">
    <property type="term" value="F:microtubule motor activity"/>
    <property type="evidence" value="ECO:0007669"/>
    <property type="project" value="InterPro"/>
</dbReference>
<keyword evidence="4" id="KW-0505">Motor protein</keyword>
<evidence type="ECO:0000313" key="8">
    <source>
        <dbReference type="EMBL" id="GCA63307.1"/>
    </source>
</evidence>
<comment type="caution">
    <text evidence="6">Lacks conserved residue(s) required for the propagation of feature annotation.</text>
</comment>